<evidence type="ECO:0000313" key="8">
    <source>
        <dbReference type="Proteomes" id="UP001180453"/>
    </source>
</evidence>
<dbReference type="InterPro" id="IPR018313">
    <property type="entry name" value="SBP_3_CS"/>
</dbReference>
<protein>
    <submittedName>
        <fullName evidence="7">ABC-type amino acid transport substrate-binding protein</fullName>
    </submittedName>
</protein>
<sequence>MLSRLLALTLFVPLLAQAACTRPLRVPFEDWRPYSFMADGRHTGLETELLAAVAKEAGCRLSYVREVPRNRRLPMLLAGELDLLIAATPVPEPGAWYTRPYRDEVLGVFMRADEARMDVRSLDELLRAGLRLVTHRGPASVAIINDFRARGLLTWFEEYAKGVQLMQLGRGDVLLGDSVAIAFAARAADVPLIELPITLLRDPVTYKLSRKSLTEADLRAFNRAIQHLEASGELQRIRARWLGQAGLKR</sequence>
<dbReference type="Pfam" id="PF00497">
    <property type="entry name" value="SBP_bac_3"/>
    <property type="match status" value="1"/>
</dbReference>
<evidence type="ECO:0000256" key="4">
    <source>
        <dbReference type="RuleBase" id="RU003744"/>
    </source>
</evidence>
<dbReference type="Proteomes" id="UP001180453">
    <property type="component" value="Unassembled WGS sequence"/>
</dbReference>
<feature type="signal peptide" evidence="5">
    <location>
        <begin position="1"/>
        <end position="18"/>
    </location>
</feature>
<keyword evidence="3 5" id="KW-0732">Signal</keyword>
<comment type="caution">
    <text evidence="7">The sequence shown here is derived from an EMBL/GenBank/DDBJ whole genome shotgun (WGS) entry which is preliminary data.</text>
</comment>
<feature type="chain" id="PRO_5045097571" evidence="5">
    <location>
        <begin position="19"/>
        <end position="249"/>
    </location>
</feature>
<evidence type="ECO:0000256" key="2">
    <source>
        <dbReference type="ARBA" id="ARBA00010333"/>
    </source>
</evidence>
<reference evidence="7 8" key="1">
    <citation type="submission" date="2023-07" db="EMBL/GenBank/DDBJ databases">
        <title>Sorghum-associated microbial communities from plants grown in Nebraska, USA.</title>
        <authorList>
            <person name="Schachtman D."/>
        </authorList>
    </citation>
    <scope>NUCLEOTIDE SEQUENCE [LARGE SCALE GENOMIC DNA]</scope>
    <source>
        <strain evidence="7 8">BE314</strain>
    </source>
</reference>
<name>A0ABU1YI60_ROSSA</name>
<comment type="similarity">
    <text evidence="2 4">Belongs to the bacterial solute-binding protein 3 family.</text>
</comment>
<keyword evidence="8" id="KW-1185">Reference proteome</keyword>
<evidence type="ECO:0000313" key="7">
    <source>
        <dbReference type="EMBL" id="MDR7268537.1"/>
    </source>
</evidence>
<evidence type="ECO:0000259" key="6">
    <source>
        <dbReference type="SMART" id="SM00062"/>
    </source>
</evidence>
<organism evidence="7 8">
    <name type="scientific">Roseateles saccharophilus</name>
    <name type="common">Pseudomonas saccharophila</name>
    <dbReference type="NCBI Taxonomy" id="304"/>
    <lineage>
        <taxon>Bacteria</taxon>
        <taxon>Pseudomonadati</taxon>
        <taxon>Pseudomonadota</taxon>
        <taxon>Betaproteobacteria</taxon>
        <taxon>Burkholderiales</taxon>
        <taxon>Sphaerotilaceae</taxon>
        <taxon>Roseateles</taxon>
    </lineage>
</organism>
<comment type="subcellular location">
    <subcellularLocation>
        <location evidence="1">Cell envelope</location>
    </subcellularLocation>
</comment>
<accession>A0ABU1YI60</accession>
<feature type="domain" description="Solute-binding protein family 3/N-terminal" evidence="6">
    <location>
        <begin position="23"/>
        <end position="245"/>
    </location>
</feature>
<dbReference type="SMART" id="SM00062">
    <property type="entry name" value="PBPb"/>
    <property type="match status" value="1"/>
</dbReference>
<dbReference type="Gene3D" id="3.40.190.10">
    <property type="entry name" value="Periplasmic binding protein-like II"/>
    <property type="match status" value="2"/>
</dbReference>
<dbReference type="PROSITE" id="PS01039">
    <property type="entry name" value="SBP_BACTERIAL_3"/>
    <property type="match status" value="1"/>
</dbReference>
<gene>
    <name evidence="7" type="ORF">J2X20_001166</name>
</gene>
<dbReference type="RefSeq" id="WP_310262179.1">
    <property type="nucleotide sequence ID" value="NZ_JAVDXU010000001.1"/>
</dbReference>
<evidence type="ECO:0000256" key="3">
    <source>
        <dbReference type="ARBA" id="ARBA00022729"/>
    </source>
</evidence>
<dbReference type="EMBL" id="JAVDXU010000001">
    <property type="protein sequence ID" value="MDR7268537.1"/>
    <property type="molecule type" value="Genomic_DNA"/>
</dbReference>
<evidence type="ECO:0000256" key="1">
    <source>
        <dbReference type="ARBA" id="ARBA00004196"/>
    </source>
</evidence>
<dbReference type="InterPro" id="IPR001638">
    <property type="entry name" value="Solute-binding_3/MltF_N"/>
</dbReference>
<dbReference type="PANTHER" id="PTHR35936">
    <property type="entry name" value="MEMBRANE-BOUND LYTIC MUREIN TRANSGLYCOSYLASE F"/>
    <property type="match status" value="1"/>
</dbReference>
<dbReference type="SUPFAM" id="SSF53850">
    <property type="entry name" value="Periplasmic binding protein-like II"/>
    <property type="match status" value="1"/>
</dbReference>
<evidence type="ECO:0000256" key="5">
    <source>
        <dbReference type="SAM" id="SignalP"/>
    </source>
</evidence>
<dbReference type="PANTHER" id="PTHR35936:SF6">
    <property type="entry name" value="AMINO ACID ABC TRANSPORTER SUBSTRATE-BINDING PAAT FAMILY PROTEIN"/>
    <property type="match status" value="1"/>
</dbReference>
<proteinExistence type="inferred from homology"/>